<keyword evidence="4 7" id="KW-0808">Transferase</keyword>
<dbReference type="PANTHER" id="PTHR30606">
    <property type="entry name" value="LIPID A BIOSYNTHESIS LAUROYL ACYLTRANSFERASE"/>
    <property type="match status" value="1"/>
</dbReference>
<dbReference type="GO" id="GO:0005886">
    <property type="term" value="C:plasma membrane"/>
    <property type="evidence" value="ECO:0007669"/>
    <property type="project" value="UniProtKB-SubCell"/>
</dbReference>
<keyword evidence="3" id="KW-0997">Cell inner membrane</keyword>
<evidence type="ECO:0000313" key="8">
    <source>
        <dbReference type="Proteomes" id="UP000293638"/>
    </source>
</evidence>
<comment type="caution">
    <text evidence="7">The sequence shown here is derived from an EMBL/GenBank/DDBJ whole genome shotgun (WGS) entry which is preliminary data.</text>
</comment>
<evidence type="ECO:0000313" key="7">
    <source>
        <dbReference type="EMBL" id="RZS89447.1"/>
    </source>
</evidence>
<dbReference type="CDD" id="cd07984">
    <property type="entry name" value="LPLAT_LABLAT-like"/>
    <property type="match status" value="1"/>
</dbReference>
<dbReference type="EMBL" id="SGXD01000002">
    <property type="protein sequence ID" value="RZS89447.1"/>
    <property type="molecule type" value="Genomic_DNA"/>
</dbReference>
<keyword evidence="2" id="KW-1003">Cell membrane</keyword>
<dbReference type="GO" id="GO:0016746">
    <property type="term" value="F:acyltransferase activity"/>
    <property type="evidence" value="ECO:0007669"/>
    <property type="project" value="UniProtKB-KW"/>
</dbReference>
<evidence type="ECO:0000256" key="1">
    <source>
        <dbReference type="ARBA" id="ARBA00004533"/>
    </source>
</evidence>
<keyword evidence="5" id="KW-0472">Membrane</keyword>
<comment type="subcellular location">
    <subcellularLocation>
        <location evidence="1">Cell inner membrane</location>
    </subcellularLocation>
</comment>
<dbReference type="GO" id="GO:0009247">
    <property type="term" value="P:glycolipid biosynthetic process"/>
    <property type="evidence" value="ECO:0007669"/>
    <property type="project" value="UniProtKB-ARBA"/>
</dbReference>
<evidence type="ECO:0000256" key="3">
    <source>
        <dbReference type="ARBA" id="ARBA00022519"/>
    </source>
</evidence>
<dbReference type="AlphaFoldDB" id="A0A4Q7NQX0"/>
<evidence type="ECO:0000256" key="2">
    <source>
        <dbReference type="ARBA" id="ARBA00022475"/>
    </source>
</evidence>
<reference evidence="7 8" key="1">
    <citation type="submission" date="2019-02" db="EMBL/GenBank/DDBJ databases">
        <title>Genomic Encyclopedia of Type Strains, Phase IV (KMG-IV): sequencing the most valuable type-strain genomes for metagenomic binning, comparative biology and taxonomic classification.</title>
        <authorList>
            <person name="Goeker M."/>
        </authorList>
    </citation>
    <scope>NUCLEOTIDE SEQUENCE [LARGE SCALE GENOMIC DNA]</scope>
    <source>
        <strain evidence="7 8">DSM 45622</strain>
    </source>
</reference>
<protein>
    <submittedName>
        <fullName evidence="7">KDO2-lipid IV(A) lauroyltransferase</fullName>
    </submittedName>
</protein>
<dbReference type="PANTHER" id="PTHR30606:SF10">
    <property type="entry name" value="PHOSPHATIDYLINOSITOL MANNOSIDE ACYLTRANSFERASE"/>
    <property type="match status" value="1"/>
</dbReference>
<dbReference type="RefSeq" id="WP_196788527.1">
    <property type="nucleotide sequence ID" value="NZ_SGXD01000002.1"/>
</dbReference>
<dbReference type="Proteomes" id="UP000293638">
    <property type="component" value="Unassembled WGS sequence"/>
</dbReference>
<dbReference type="Pfam" id="PF03279">
    <property type="entry name" value="Lip_A_acyltrans"/>
    <property type="match status" value="1"/>
</dbReference>
<keyword evidence="6" id="KW-0012">Acyltransferase</keyword>
<sequence length="288" mass="31422">MNDRLVLAAYALGWRAVRLLPERAAYAVFRLLADVAYLRGGHGVQRLRANLARAGAEDRARDGMRSYLRYWCDAFRMAGWSRERVVGSVEPVGDAVLAEALAAGTGFVAALPHTGNWDHAGAWAAAVHAPVVTVAERLRPEELYDRFVAYRRAVGIEVLALGSPGVLAGLREAVREDQIVCLLCDRDLTASGVEVELLGHRARMAPGPALLALQTGAPLHPVTTAYAGERLRVTFHARVPVPEAGTTRERVGIMMQGVADAFSAALREHPEDWHMLQRVFVADLEAHR</sequence>
<dbReference type="InterPro" id="IPR004960">
    <property type="entry name" value="LipA_acyltrans"/>
</dbReference>
<evidence type="ECO:0000256" key="4">
    <source>
        <dbReference type="ARBA" id="ARBA00022679"/>
    </source>
</evidence>
<evidence type="ECO:0000256" key="5">
    <source>
        <dbReference type="ARBA" id="ARBA00023136"/>
    </source>
</evidence>
<name>A0A4Q7NQX0_9ACTN</name>
<accession>A0A4Q7NQX0</accession>
<proteinExistence type="predicted"/>
<dbReference type="NCBIfam" id="NF005919">
    <property type="entry name" value="PRK07920.1"/>
    <property type="match status" value="1"/>
</dbReference>
<evidence type="ECO:0000256" key="6">
    <source>
        <dbReference type="ARBA" id="ARBA00023315"/>
    </source>
</evidence>
<organism evidence="7 8">
    <name type="scientific">Motilibacter rhizosphaerae</name>
    <dbReference type="NCBI Taxonomy" id="598652"/>
    <lineage>
        <taxon>Bacteria</taxon>
        <taxon>Bacillati</taxon>
        <taxon>Actinomycetota</taxon>
        <taxon>Actinomycetes</taxon>
        <taxon>Motilibacterales</taxon>
        <taxon>Motilibacteraceae</taxon>
        <taxon>Motilibacter</taxon>
    </lineage>
</organism>
<keyword evidence="8" id="KW-1185">Reference proteome</keyword>
<gene>
    <name evidence="7" type="ORF">EV189_1210</name>
</gene>